<dbReference type="PANTHER" id="PTHR38690">
    <property type="entry name" value="PROTEASE-RELATED"/>
    <property type="match status" value="1"/>
</dbReference>
<dbReference type="InterPro" id="IPR025263">
    <property type="entry name" value="YhdP_central"/>
</dbReference>
<dbReference type="EMBL" id="RXLQ01000023">
    <property type="protein sequence ID" value="RSZ55607.1"/>
    <property type="molecule type" value="Genomic_DNA"/>
</dbReference>
<sequence>MHTPEAQEATEHLPIAERWRRLRSAYRACNRASHHVLGFTIKLALLVYFLFTIVFLALRYLILPNIDYYKGNIERIASRALGSDVTITRIYASWRGLRPNLFLGDVIVRDPGGRQVLSLPSVSATLSWWSVPTLEPRFYSLEIIRPDLDIRRDGAGQLFVAGMPIKPGAAGDAGGADWAFKQRQILIREGRVQWTDQLRGAPVLALENVDLVLKNRWQHHRFGLRATPPASLAGPLDVRADFKHPRFTARMADVRQWKGELYADLADTDLSAWAPYLDYPVKISQGQGSVRAWLSLDRAKLAGFTADVALAGVSAQLGADLPELQLTRVRGRLSARETFAAGSNRGTPAFGAHGHEVTLSDFSLLTADGLSLAPTTLSESYTPARGKAPERVKVSARQLDLETLARLAAQLPLSAVQRELLGDGGLRGKISDFSAEWQGKFPDIASYRVRGKLDGLSMRAQPARLAVTRTASTPARAAFPPIPGIENLSGTLDASEKGGTIALDSQQLVLQLPAWFADPAMAFEQFDARARWTFAPENKLLVDLERLNFTQGALSASLSGTHQMTLGSAPGKPADIVDVSGTLSGFAINTIGRYLPLKTPEHLRDWLTGALEDGMAQDATFRLRGDLAHFPFRSNTPSERKGEFRVGGRLEKAKLNYAPGHVAPDGVAPVWPQAEQIDGSFLFERARMEIKGDTARTRGVALSAVTAVIADLADPDKVLEIDGNAAGPLQEFLGYMEASPVLNWIGRFTEHTRATGNARLGLKLQLPLNHLIESKVQGTLQLMNNDVVLFDPLPPLQSAIGKLEFNEKGINLNGVGASFLGGPLALTGGSGRDNTIVIKLAGTATADGIRKTYPSAAMQHVLGLVSGGARYTGSVVVHDHQAQVTVDSTLAGMGVDLPAPLNKAAADSLPLHFTLTGLPGAEPGVARDEIRLALGPHMGARYQRIKLGKGPWKVESGGIGVNVPAPAPDFGLMVNAEMKSLNVDQWIAIGASVAHAAPEPAAADAAGGTSVDGGMDLAQYVVADVLAARASELIISERKLDNVVVGASHVKDTWQANIDARQVAGHLTWVEGPSGQGLGKVTARLASLIIPESAAAGVKDLLEGGKSAAATIPALDIVAEHFELFNKKLGRLELVASNAQLASGREWQINRLLLSNPDGVLRSTGKWVTGEGQSNTSLNFVLDIEDAGKLLDRFGFPETLRRGKGKLSGDIAWNGLPYSLDIPSLSGKIDMNVASGQFLKQDPGAAKLLGVLSLQMLPRLLKLDFHDVFSEGLAFDGISANASITRGVARTDNLKMHGVAATVLMAGTADIANESANLHVVVIPEFNLGTGPLVYALAVNPVVGLGSFLAQLFLRAPVMKALTYEMQITGPWKAPVITKLGAPKGPPPLVLPATNVKPQTN</sequence>
<dbReference type="RefSeq" id="WP_126077372.1">
    <property type="nucleotide sequence ID" value="NZ_CP051166.1"/>
</dbReference>
<dbReference type="Proteomes" id="UP000278085">
    <property type="component" value="Unassembled WGS sequence"/>
</dbReference>
<proteinExistence type="predicted"/>
<dbReference type="NCBIfam" id="TIGR02099">
    <property type="entry name" value="YhdP family protein"/>
    <property type="match status" value="1"/>
</dbReference>
<evidence type="ECO:0000256" key="1">
    <source>
        <dbReference type="SAM" id="Phobius"/>
    </source>
</evidence>
<accession>A0A430HDN2</accession>
<keyword evidence="1" id="KW-0812">Transmembrane</keyword>
<name>A0A430HDN2_9BURK</name>
<dbReference type="InterPro" id="IPR011836">
    <property type="entry name" value="YhdP"/>
</dbReference>
<comment type="caution">
    <text evidence="3">The sequence shown here is derived from an EMBL/GenBank/DDBJ whole genome shotgun (WGS) entry which is preliminary data.</text>
</comment>
<evidence type="ECO:0000259" key="2">
    <source>
        <dbReference type="Pfam" id="PF13116"/>
    </source>
</evidence>
<feature type="domain" description="YhdP central" evidence="2">
    <location>
        <begin position="38"/>
        <end position="1377"/>
    </location>
</feature>
<evidence type="ECO:0000313" key="4">
    <source>
        <dbReference type="Proteomes" id="UP000278085"/>
    </source>
</evidence>
<protein>
    <submittedName>
        <fullName evidence="3">TIGR02099 family protein</fullName>
    </submittedName>
</protein>
<gene>
    <name evidence="3" type="ORF">EJB06_28250</name>
</gene>
<dbReference type="OrthoDB" id="8521382at2"/>
<dbReference type="PANTHER" id="PTHR38690:SF1">
    <property type="entry name" value="PROTEASE"/>
    <property type="match status" value="1"/>
</dbReference>
<keyword evidence="4" id="KW-1185">Reference proteome</keyword>
<organism evidence="3 4">
    <name type="scientific">Massilia atriviolacea</name>
    <dbReference type="NCBI Taxonomy" id="2495579"/>
    <lineage>
        <taxon>Bacteria</taxon>
        <taxon>Pseudomonadati</taxon>
        <taxon>Pseudomonadota</taxon>
        <taxon>Betaproteobacteria</taxon>
        <taxon>Burkholderiales</taxon>
        <taxon>Oxalobacteraceae</taxon>
        <taxon>Telluria group</taxon>
        <taxon>Massilia</taxon>
    </lineage>
</organism>
<keyword evidence="1" id="KW-0472">Membrane</keyword>
<keyword evidence="1" id="KW-1133">Transmembrane helix</keyword>
<dbReference type="Pfam" id="PF13116">
    <property type="entry name" value="YhdP"/>
    <property type="match status" value="1"/>
</dbReference>
<feature type="transmembrane region" description="Helical" evidence="1">
    <location>
        <begin position="43"/>
        <end position="62"/>
    </location>
</feature>
<evidence type="ECO:0000313" key="3">
    <source>
        <dbReference type="EMBL" id="RSZ55607.1"/>
    </source>
</evidence>
<reference evidence="3 4" key="1">
    <citation type="submission" date="2018-12" db="EMBL/GenBank/DDBJ databases">
        <authorList>
            <person name="Yang E."/>
        </authorList>
    </citation>
    <scope>NUCLEOTIDE SEQUENCE [LARGE SCALE GENOMIC DNA]</scope>
    <source>
        <strain evidence="3 4">SOD</strain>
    </source>
</reference>